<evidence type="ECO:0000256" key="1">
    <source>
        <dbReference type="ARBA" id="ARBA00004123"/>
    </source>
</evidence>
<keyword evidence="9" id="KW-0539">Nucleus</keyword>
<dbReference type="GO" id="GO:0007417">
    <property type="term" value="P:central nervous system development"/>
    <property type="evidence" value="ECO:0007669"/>
    <property type="project" value="TreeGrafter"/>
</dbReference>
<keyword evidence="6" id="KW-0238">DNA-binding</keyword>
<keyword evidence="5" id="KW-0805">Transcription regulation</keyword>
<keyword evidence="12" id="KW-1185">Reference proteome</keyword>
<organism evidence="11 12">
    <name type="scientific">Etheostoma spectabile</name>
    <name type="common">orangethroat darter</name>
    <dbReference type="NCBI Taxonomy" id="54343"/>
    <lineage>
        <taxon>Eukaryota</taxon>
        <taxon>Metazoa</taxon>
        <taxon>Chordata</taxon>
        <taxon>Craniata</taxon>
        <taxon>Vertebrata</taxon>
        <taxon>Euteleostomi</taxon>
        <taxon>Actinopterygii</taxon>
        <taxon>Neopterygii</taxon>
        <taxon>Teleostei</taxon>
        <taxon>Neoteleostei</taxon>
        <taxon>Acanthomorphata</taxon>
        <taxon>Eupercaria</taxon>
        <taxon>Perciformes</taxon>
        <taxon>Percoidei</taxon>
        <taxon>Percidae</taxon>
        <taxon>Etheostomatinae</taxon>
        <taxon>Etheostoma</taxon>
    </lineage>
</organism>
<dbReference type="GO" id="GO:0000978">
    <property type="term" value="F:RNA polymerase II cis-regulatory region sequence-specific DNA binding"/>
    <property type="evidence" value="ECO:0007669"/>
    <property type="project" value="TreeGrafter"/>
</dbReference>
<reference evidence="11 12" key="1">
    <citation type="submission" date="2019-08" db="EMBL/GenBank/DDBJ databases">
        <title>A chromosome-level genome assembly, high-density linkage maps, and genome scans reveal the genomic architecture of hybrid incompatibilities underlying speciation via character displacement in darters (Percidae: Etheostominae).</title>
        <authorList>
            <person name="Moran R.L."/>
            <person name="Catchen J.M."/>
            <person name="Fuller R.C."/>
        </authorList>
    </citation>
    <scope>NUCLEOTIDE SEQUENCE [LARGE SCALE GENOMIC DNA]</scope>
    <source>
        <strain evidence="11">EspeVRDwgs_2016</strain>
        <tissue evidence="11">Muscle</tissue>
    </source>
</reference>
<feature type="non-terminal residue" evidence="11">
    <location>
        <position position="671"/>
    </location>
</feature>
<comment type="subcellular location">
    <subcellularLocation>
        <location evidence="1">Nucleus</location>
    </subcellularLocation>
</comment>
<evidence type="ECO:0000256" key="5">
    <source>
        <dbReference type="ARBA" id="ARBA00023015"/>
    </source>
</evidence>
<keyword evidence="7" id="KW-0010">Activator</keyword>
<keyword evidence="2" id="KW-0217">Developmental protein</keyword>
<dbReference type="GO" id="GO:0045165">
    <property type="term" value="P:cell fate commitment"/>
    <property type="evidence" value="ECO:0007669"/>
    <property type="project" value="TreeGrafter"/>
</dbReference>
<dbReference type="GO" id="GO:0032332">
    <property type="term" value="P:positive regulation of chondrocyte differentiation"/>
    <property type="evidence" value="ECO:0007669"/>
    <property type="project" value="TreeGrafter"/>
</dbReference>
<feature type="compositionally biased region" description="Basic and acidic residues" evidence="10">
    <location>
        <begin position="472"/>
        <end position="483"/>
    </location>
</feature>
<dbReference type="EMBL" id="VOFY01000001">
    <property type="protein sequence ID" value="KAA8595693.1"/>
    <property type="molecule type" value="Genomic_DNA"/>
</dbReference>
<feature type="compositionally biased region" description="Polar residues" evidence="10">
    <location>
        <begin position="106"/>
        <end position="120"/>
    </location>
</feature>
<keyword evidence="4" id="KW-0221">Differentiation</keyword>
<proteinExistence type="predicted"/>
<feature type="region of interest" description="Disordered" evidence="10">
    <location>
        <begin position="106"/>
        <end position="135"/>
    </location>
</feature>
<dbReference type="PANTHER" id="PTHR45789:SF1">
    <property type="entry name" value="TRANSCRIPTION FACTOR SOX-6"/>
    <property type="match status" value="1"/>
</dbReference>
<evidence type="ECO:0000313" key="12">
    <source>
        <dbReference type="Proteomes" id="UP000327493"/>
    </source>
</evidence>
<keyword evidence="3" id="KW-1017">Isopeptide bond</keyword>
<evidence type="ECO:0000256" key="6">
    <source>
        <dbReference type="ARBA" id="ARBA00023125"/>
    </source>
</evidence>
<protein>
    <submittedName>
        <fullName evidence="11">Uncharacterized protein</fullName>
    </submittedName>
</protein>
<feature type="region of interest" description="Disordered" evidence="10">
    <location>
        <begin position="465"/>
        <end position="495"/>
    </location>
</feature>
<name>A0A5J5DR59_9PERO</name>
<evidence type="ECO:0000256" key="8">
    <source>
        <dbReference type="ARBA" id="ARBA00023163"/>
    </source>
</evidence>
<accession>A0A5J5DR59</accession>
<evidence type="ECO:0000256" key="3">
    <source>
        <dbReference type="ARBA" id="ARBA00022499"/>
    </source>
</evidence>
<evidence type="ECO:0000313" key="11">
    <source>
        <dbReference type="EMBL" id="KAA8595693.1"/>
    </source>
</evidence>
<evidence type="ECO:0000256" key="10">
    <source>
        <dbReference type="SAM" id="MobiDB-lite"/>
    </source>
</evidence>
<keyword evidence="8" id="KW-0804">Transcription</keyword>
<gene>
    <name evidence="11" type="ORF">FQN60_010984</name>
</gene>
<dbReference type="GO" id="GO:0005634">
    <property type="term" value="C:nucleus"/>
    <property type="evidence" value="ECO:0007669"/>
    <property type="project" value="UniProtKB-SubCell"/>
</dbReference>
<dbReference type="PANTHER" id="PTHR45789">
    <property type="entry name" value="FI18025P1"/>
    <property type="match status" value="1"/>
</dbReference>
<evidence type="ECO:0000256" key="2">
    <source>
        <dbReference type="ARBA" id="ARBA00022473"/>
    </source>
</evidence>
<comment type="caution">
    <text evidence="11">The sequence shown here is derived from an EMBL/GenBank/DDBJ whole genome shotgun (WGS) entry which is preliminary data.</text>
</comment>
<feature type="region of interest" description="Disordered" evidence="10">
    <location>
        <begin position="204"/>
        <end position="224"/>
    </location>
</feature>
<evidence type="ECO:0000256" key="7">
    <source>
        <dbReference type="ARBA" id="ARBA00023159"/>
    </source>
</evidence>
<dbReference type="InterPro" id="IPR051356">
    <property type="entry name" value="SOX/SOX-like_TF"/>
</dbReference>
<dbReference type="GO" id="GO:0000981">
    <property type="term" value="F:DNA-binding transcription factor activity, RNA polymerase II-specific"/>
    <property type="evidence" value="ECO:0007669"/>
    <property type="project" value="TreeGrafter"/>
</dbReference>
<sequence length="671" mass="73624">MVLCALGSAEWRKEQSCSARSYATPASPDTLLTPHADMEGFLRSSFLLSLKDLQIRLSVSIHCMLLSDPFPHLPSLTNHPNQGCWAKLHSGQCRDLALSTVNSTNQHITDQSERPASQCTRADVVEGDQETPGGWKELAIDGKIWRSGTEQDEVEKYCQWSMLLLGVTGLTLLGSNVANDDLMVATPKTEAHSSPAIHSELVSWDQEKGQRHRGPKKKEEVEEEGATRECVSAHRPFLSRQTGTLKHSHTCICLCLGRVMSSKQATSPFASVVDGDDAMSQEHLSWEKEESAEAHGTPQLPLHSLLHGKAHPDEMQPLSSVPAESDWDSLVSAQQRMLINPALLHSPQALSTVYATLHNHPTQGWEVRSRPVGRVTLALGTRPPYTPLQLCLELDMQRRDEPGSTQPVSQRQDPSLNTKPYTVYLIIPSQFFTCHISFTSKAGSVEDAEAAESDSNKVCSLYSFRNNSTSPHKPEEGARERSDLLSGSAFGTPERRKGSLADVVDTLKQKKLEEMTKTEQDAMTTVVSNSAALVPDWSGSPRSSETPHHLLPFFSGLPWLVKIVHCTDGLRNGQVNAVGLTLWSVELKGQGDKLTGQAACLGLVQDILLVETVSQGGGLLVMLVFDGNRLTPKQCRDGGGLDPSCMEKLLSKDWKEKMERLNTSELLAEVK</sequence>
<evidence type="ECO:0000256" key="9">
    <source>
        <dbReference type="ARBA" id="ARBA00023242"/>
    </source>
</evidence>
<dbReference type="AlphaFoldDB" id="A0A5J5DR59"/>
<evidence type="ECO:0000256" key="4">
    <source>
        <dbReference type="ARBA" id="ARBA00022782"/>
    </source>
</evidence>
<dbReference type="Proteomes" id="UP000327493">
    <property type="component" value="Chromosome 1"/>
</dbReference>